<feature type="transmembrane region" description="Helical" evidence="9">
    <location>
        <begin position="65"/>
        <end position="85"/>
    </location>
</feature>
<feature type="transmembrane region" description="Helical" evidence="9">
    <location>
        <begin position="181"/>
        <end position="203"/>
    </location>
</feature>
<organism evidence="10 11">
    <name type="scientific">Parthenolecanium corni</name>
    <dbReference type="NCBI Taxonomy" id="536013"/>
    <lineage>
        <taxon>Eukaryota</taxon>
        <taxon>Metazoa</taxon>
        <taxon>Ecdysozoa</taxon>
        <taxon>Arthropoda</taxon>
        <taxon>Hexapoda</taxon>
        <taxon>Insecta</taxon>
        <taxon>Pterygota</taxon>
        <taxon>Neoptera</taxon>
        <taxon>Paraneoptera</taxon>
        <taxon>Hemiptera</taxon>
        <taxon>Sternorrhyncha</taxon>
        <taxon>Coccoidea</taxon>
        <taxon>Coccidae</taxon>
        <taxon>Parthenolecanium</taxon>
    </lineage>
</organism>
<evidence type="ECO:0000313" key="10">
    <source>
        <dbReference type="EMBL" id="KAK7575814.1"/>
    </source>
</evidence>
<evidence type="ECO:0000313" key="11">
    <source>
        <dbReference type="Proteomes" id="UP001367676"/>
    </source>
</evidence>
<dbReference type="Pfam" id="PF02949">
    <property type="entry name" value="7tm_6"/>
    <property type="match status" value="1"/>
</dbReference>
<evidence type="ECO:0000256" key="5">
    <source>
        <dbReference type="ARBA" id="ARBA00022989"/>
    </source>
</evidence>
<evidence type="ECO:0000256" key="2">
    <source>
        <dbReference type="ARBA" id="ARBA00022606"/>
    </source>
</evidence>
<feature type="transmembrane region" description="Helical" evidence="9">
    <location>
        <begin position="125"/>
        <end position="146"/>
    </location>
</feature>
<keyword evidence="7" id="KW-0675">Receptor</keyword>
<dbReference type="EMBL" id="JBBCAQ010000036">
    <property type="protein sequence ID" value="KAK7575814.1"/>
    <property type="molecule type" value="Genomic_DNA"/>
</dbReference>
<keyword evidence="4" id="KW-0552">Olfaction</keyword>
<evidence type="ECO:0000256" key="6">
    <source>
        <dbReference type="ARBA" id="ARBA00023136"/>
    </source>
</evidence>
<evidence type="ECO:0000256" key="8">
    <source>
        <dbReference type="ARBA" id="ARBA00023224"/>
    </source>
</evidence>
<evidence type="ECO:0000256" key="3">
    <source>
        <dbReference type="ARBA" id="ARBA00022692"/>
    </source>
</evidence>
<keyword evidence="6 9" id="KW-0472">Membrane</keyword>
<evidence type="ECO:0000256" key="4">
    <source>
        <dbReference type="ARBA" id="ARBA00022725"/>
    </source>
</evidence>
<keyword evidence="11" id="KW-1185">Reference proteome</keyword>
<keyword evidence="5 9" id="KW-1133">Transmembrane helix</keyword>
<sequence length="256" mass="29362">MNVSKPSNFSSKFLTFLLNAAGIGLPSQKHARYINLYKYYLLQAFILLTSTQVVLVRNLTTLAEITITLVFINNGIFLNSTTLFLHLKQKYIINILESINEDFLEINSFDTISSSVKFKTFFRSIGAPGVITYLLSISSTVLLFPFSNKEYSDITALPVPSAFPWKVDNLRKYLLTIALQINWLAILSLPVVLIFLFSIYYMIEIRVQYDILCKSIRQFDHSDEWLSLADNFDADTESKVLQSFNCCVKHHQKILK</sequence>
<proteinExistence type="predicted"/>
<name>A0AAN9T817_9HEMI</name>
<dbReference type="Proteomes" id="UP001367676">
    <property type="component" value="Unassembled WGS sequence"/>
</dbReference>
<reference evidence="10 11" key="1">
    <citation type="submission" date="2024-03" db="EMBL/GenBank/DDBJ databases">
        <title>Adaptation during the transition from Ophiocordyceps entomopathogen to insect associate is accompanied by gene loss and intensified selection.</title>
        <authorList>
            <person name="Ward C.M."/>
            <person name="Onetto C.A."/>
            <person name="Borneman A.R."/>
        </authorList>
    </citation>
    <scope>NUCLEOTIDE SEQUENCE [LARGE SCALE GENOMIC DNA]</scope>
    <source>
        <strain evidence="10">AWRI1</strain>
        <tissue evidence="10">Single Adult Female</tissue>
    </source>
</reference>
<dbReference type="GO" id="GO:0004984">
    <property type="term" value="F:olfactory receptor activity"/>
    <property type="evidence" value="ECO:0007669"/>
    <property type="project" value="InterPro"/>
</dbReference>
<accession>A0AAN9T817</accession>
<keyword evidence="2" id="KW-0716">Sensory transduction</keyword>
<keyword evidence="8" id="KW-0807">Transducer</keyword>
<evidence type="ECO:0000256" key="1">
    <source>
        <dbReference type="ARBA" id="ARBA00004141"/>
    </source>
</evidence>
<dbReference type="GO" id="GO:0016020">
    <property type="term" value="C:membrane"/>
    <property type="evidence" value="ECO:0007669"/>
    <property type="project" value="UniProtKB-SubCell"/>
</dbReference>
<feature type="transmembrane region" description="Helical" evidence="9">
    <location>
        <begin position="39"/>
        <end position="59"/>
    </location>
</feature>
<comment type="caution">
    <text evidence="10">The sequence shown here is derived from an EMBL/GenBank/DDBJ whole genome shotgun (WGS) entry which is preliminary data.</text>
</comment>
<evidence type="ECO:0000256" key="7">
    <source>
        <dbReference type="ARBA" id="ARBA00023170"/>
    </source>
</evidence>
<gene>
    <name evidence="10" type="ORF">V9T40_012100</name>
</gene>
<evidence type="ECO:0000256" key="9">
    <source>
        <dbReference type="SAM" id="Phobius"/>
    </source>
</evidence>
<dbReference type="AlphaFoldDB" id="A0AAN9T817"/>
<dbReference type="GO" id="GO:0005549">
    <property type="term" value="F:odorant binding"/>
    <property type="evidence" value="ECO:0007669"/>
    <property type="project" value="InterPro"/>
</dbReference>
<keyword evidence="3 9" id="KW-0812">Transmembrane</keyword>
<protein>
    <submittedName>
        <fullName evidence="10">Uncharacterized protein</fullName>
    </submittedName>
</protein>
<dbReference type="GO" id="GO:0007165">
    <property type="term" value="P:signal transduction"/>
    <property type="evidence" value="ECO:0007669"/>
    <property type="project" value="UniProtKB-KW"/>
</dbReference>
<comment type="subcellular location">
    <subcellularLocation>
        <location evidence="1">Membrane</location>
        <topology evidence="1">Multi-pass membrane protein</topology>
    </subcellularLocation>
</comment>
<dbReference type="InterPro" id="IPR004117">
    <property type="entry name" value="7tm6_olfct_rcpt"/>
</dbReference>